<dbReference type="Proteomes" id="UP001431209">
    <property type="component" value="Unassembled WGS sequence"/>
</dbReference>
<dbReference type="PANTHER" id="PTHR36029:SF1">
    <property type="entry name" value="PROTEIN TPLATE"/>
    <property type="match status" value="1"/>
</dbReference>
<reference evidence="1 2" key="1">
    <citation type="submission" date="2024-03" db="EMBL/GenBank/DDBJ databases">
        <title>The Acrasis kona genome and developmental transcriptomes reveal deep origins of eukaryotic multicellular pathways.</title>
        <authorList>
            <person name="Sheikh S."/>
            <person name="Fu C.-J."/>
            <person name="Brown M.W."/>
            <person name="Baldauf S.L."/>
        </authorList>
    </citation>
    <scope>NUCLEOTIDE SEQUENCE [LARGE SCALE GENOMIC DNA]</scope>
    <source>
        <strain evidence="1 2">ATCC MYA-3509</strain>
    </source>
</reference>
<dbReference type="GO" id="GO:0006897">
    <property type="term" value="P:endocytosis"/>
    <property type="evidence" value="ECO:0007669"/>
    <property type="project" value="InterPro"/>
</dbReference>
<accession>A0AAW2Z707</accession>
<comment type="caution">
    <text evidence="1">The sequence shown here is derived from an EMBL/GenBank/DDBJ whole genome shotgun (WGS) entry which is preliminary data.</text>
</comment>
<dbReference type="PANTHER" id="PTHR36029">
    <property type="entry name" value="TSET COMPLEX MEMBER TSTA"/>
    <property type="match status" value="1"/>
</dbReference>
<sequence length="772" mass="87343">MLQSLECATILETSHCMLLLHVDGSSANDLTACHNRYIDESVAAYISLLERTETSISHSNILKDICSVVNSTRTKYNSCARLMENATKLTNNDEDRIYVLNTVFNIVCKCSLNTIVKRAYVMDVVGMSSELDKFFKEELVQYFLNAASNTFEQKLRCDVLYSACKQYLLLQPPRSNSELRRAWVELGIELCEHCKSCLVWNDCHGLNACVGEFGKVLTKMCAEVHQPGMNDTEEKKRVNKVLNQVLDAILNMQTEFAEIISMCILSNYVHLHKQVSGKESGDVVFDHVKFMLSVSLKQSGSAEKIKIDTLLYCLLCICSRSVRKLSDAHEFLNSALTSRKENDEVRRTLFSSLSRLTFAIENATNHDNQNKLLVSTMFHEDHPIFKSYATDEDEHVAHTYVKVLQMASQIRASQYPVCDSFIQNQKLKIVSGSSQLDNFSSSMIVSHGSDPVAITATYTLVPNTFTVYFYCKVQNISPMDMYQVSVDVGCTGGLDLFDKTPQSSQLIGELAQNTTFEFEREYIVSKLDHCAFHVILYASHTRGATGDMVSDMFGENNTPQHPIVKIRCRPLYIPLQHLLTCPKPMSQLEFLALWEISHVGFHKSITVDVNNIEGELGATSLNNKMIHFMSCSTAPLDMPSKHVQRWVNVRTSSHPPQYHHSFVTRTLFNDYVLVTLFGVIKGDHVHYDMEVRCADSHTAQVLNRDDQWLQHMSQRCSGVRVLNEFRAMNDGSMDSKVNISMMFGLNEAKLNVLNLQKWHSIVDTRNASTASE</sequence>
<evidence type="ECO:0000313" key="1">
    <source>
        <dbReference type="EMBL" id="KAL0484921.1"/>
    </source>
</evidence>
<dbReference type="EMBL" id="JAOPGA020001083">
    <property type="protein sequence ID" value="KAL0484921.1"/>
    <property type="molecule type" value="Genomic_DNA"/>
</dbReference>
<protein>
    <submittedName>
        <fullName evidence="1">Uncharacterized protein</fullName>
    </submittedName>
</protein>
<dbReference type="InterPro" id="IPR037501">
    <property type="entry name" value="TPLATE"/>
</dbReference>
<name>A0AAW2Z707_9EUKA</name>
<dbReference type="AlphaFoldDB" id="A0AAW2Z707"/>
<evidence type="ECO:0000313" key="2">
    <source>
        <dbReference type="Proteomes" id="UP001431209"/>
    </source>
</evidence>
<organism evidence="1 2">
    <name type="scientific">Acrasis kona</name>
    <dbReference type="NCBI Taxonomy" id="1008807"/>
    <lineage>
        <taxon>Eukaryota</taxon>
        <taxon>Discoba</taxon>
        <taxon>Heterolobosea</taxon>
        <taxon>Tetramitia</taxon>
        <taxon>Eutetramitia</taxon>
        <taxon>Acrasidae</taxon>
        <taxon>Acrasis</taxon>
    </lineage>
</organism>
<gene>
    <name evidence="1" type="ORF">AKO1_011789</name>
</gene>
<proteinExistence type="predicted"/>
<keyword evidence="2" id="KW-1185">Reference proteome</keyword>